<keyword evidence="2" id="KW-1185">Reference proteome</keyword>
<dbReference type="Proteomes" id="UP000282892">
    <property type="component" value="Chromosome"/>
</dbReference>
<gene>
    <name evidence="1" type="ORF">CHR53_07240</name>
</gene>
<dbReference type="AlphaFoldDB" id="A0A3T0I6E2"/>
<evidence type="ECO:0000313" key="2">
    <source>
        <dbReference type="Proteomes" id="UP000282892"/>
    </source>
</evidence>
<evidence type="ECO:0000313" key="1">
    <source>
        <dbReference type="EMBL" id="AZU64883.1"/>
    </source>
</evidence>
<reference evidence="1 2" key="1">
    <citation type="submission" date="2017-07" db="EMBL/GenBank/DDBJ databases">
        <title>The complete genome sequence of Bacillus mesonae strain H20-5, an efficient strain improving plant abiotic stress resistance.</title>
        <authorList>
            <person name="Kim S.Y."/>
            <person name="Song H."/>
            <person name="Sang M.K."/>
            <person name="Weon H.-Y."/>
            <person name="Song J."/>
        </authorList>
    </citation>
    <scope>NUCLEOTIDE SEQUENCE [LARGE SCALE GENOMIC DNA]</scope>
    <source>
        <strain evidence="1 2">H20-5</strain>
    </source>
</reference>
<sequence>MNDIPRPTYDYEIKTLVAYYEEALRQINAELMSIDLTDLQRAHVLAVQKEIASIISGLDDNASKWVAANIPVAVGDGILRSMLALGVAESIEEARTIVKFNRLNRELVKAAVADTQSDLLQVTQNVSRKVRAAIRQTTAEVLRTNLTQGVNATATLKRDIMRDLRGKLGGSLKTGIIDASGRRWKPQVYAEMVVRTKMASAQREAAINDGLARGALYGVISAHGAKDMCRVWENRVISLTPGAPGGYPYIGDLPRRDIFHPNCKHVVTPVRYPEDYENKE</sequence>
<accession>A0A3T0I6E2</accession>
<dbReference type="GO" id="GO:0005198">
    <property type="term" value="F:structural molecule activity"/>
    <property type="evidence" value="ECO:0007669"/>
    <property type="project" value="InterPro"/>
</dbReference>
<dbReference type="Pfam" id="PF06152">
    <property type="entry name" value="Phage_min_cap2"/>
    <property type="match status" value="1"/>
</dbReference>
<dbReference type="OrthoDB" id="3197444at2"/>
<protein>
    <submittedName>
        <fullName evidence="1">Minor capsid protein</fullName>
    </submittedName>
</protein>
<proteinExistence type="predicted"/>
<dbReference type="InterPro" id="IPR009319">
    <property type="entry name" value="Phage_A118_VSP1"/>
</dbReference>
<name>A0A3T0I6E2_9BACI</name>
<organism evidence="1 2">
    <name type="scientific">Neobacillus mesonae</name>
    <dbReference type="NCBI Taxonomy" id="1193713"/>
    <lineage>
        <taxon>Bacteria</taxon>
        <taxon>Bacillati</taxon>
        <taxon>Bacillota</taxon>
        <taxon>Bacilli</taxon>
        <taxon>Bacillales</taxon>
        <taxon>Bacillaceae</taxon>
        <taxon>Neobacillus</taxon>
    </lineage>
</organism>
<dbReference type="EMBL" id="CP022572">
    <property type="protein sequence ID" value="AZU64883.1"/>
    <property type="molecule type" value="Genomic_DNA"/>
</dbReference>
<dbReference type="KEGG" id="nmk:CHR53_07240"/>